<gene>
    <name evidence="1" type="ORF">SAMN05660733_01014</name>
</gene>
<dbReference type="EMBL" id="FWYC01000004">
    <property type="protein sequence ID" value="SMC67372.1"/>
    <property type="molecule type" value="Genomic_DNA"/>
</dbReference>
<reference evidence="2" key="1">
    <citation type="submission" date="2017-04" db="EMBL/GenBank/DDBJ databases">
        <authorList>
            <person name="Varghese N."/>
            <person name="Submissions S."/>
        </authorList>
    </citation>
    <scope>NUCLEOTIDE SEQUENCE [LARGE SCALE GENOMIC DNA]</scope>
    <source>
        <strain evidence="2">DSM 44073</strain>
    </source>
</reference>
<dbReference type="Proteomes" id="UP000192840">
    <property type="component" value="Unassembled WGS sequence"/>
</dbReference>
<name>A0A1W2B3T9_9PSEU</name>
<dbReference type="OrthoDB" id="3692931at2"/>
<sequence>MSLGKERLVQVLTAPLDSIVDVGARTCPSEQVLREWRLPERDLDALSRWGLPNDGVKTPDFQAATEPVLVPNVAGPFESLMITPEDRLYLLGGWGSWEGTPRMGAVAGDGRVLAIRKRPMTVEDIHRDLRPYRPHLYHPSVDFINSSVAQLVEVSWRWRAAAQVMTTLEEPAFNAPIEELEAFWARLRECVWIVLQQVERIDEQLQAVFPGSLWYETITDPGC</sequence>
<accession>A0A1W2B3T9</accession>
<organism evidence="1 2">
    <name type="scientific">Lentzea albidocapillata</name>
    <dbReference type="NCBI Taxonomy" id="40571"/>
    <lineage>
        <taxon>Bacteria</taxon>
        <taxon>Bacillati</taxon>
        <taxon>Actinomycetota</taxon>
        <taxon>Actinomycetes</taxon>
        <taxon>Pseudonocardiales</taxon>
        <taxon>Pseudonocardiaceae</taxon>
        <taxon>Lentzea</taxon>
    </lineage>
</organism>
<evidence type="ECO:0000313" key="1">
    <source>
        <dbReference type="EMBL" id="SMC67372.1"/>
    </source>
</evidence>
<evidence type="ECO:0008006" key="3">
    <source>
        <dbReference type="Google" id="ProtNLM"/>
    </source>
</evidence>
<proteinExistence type="predicted"/>
<protein>
    <recommendedName>
        <fullName evidence="3">SUKH-4 immunity protein</fullName>
    </recommendedName>
</protein>
<dbReference type="AlphaFoldDB" id="A0A1W2B3T9"/>
<dbReference type="RefSeq" id="WP_159460426.1">
    <property type="nucleotide sequence ID" value="NZ_FWYC01000004.1"/>
</dbReference>
<evidence type="ECO:0000313" key="2">
    <source>
        <dbReference type="Proteomes" id="UP000192840"/>
    </source>
</evidence>
<keyword evidence="2" id="KW-1185">Reference proteome</keyword>